<name>A0ABS5PMS9_9FIRM</name>
<keyword evidence="3" id="KW-1185">Reference proteome</keyword>
<gene>
    <name evidence="2" type="ORF">KHM83_03140</name>
</gene>
<feature type="domain" description="DUF6873" evidence="1">
    <location>
        <begin position="31"/>
        <end position="228"/>
    </location>
</feature>
<dbReference type="InterPro" id="IPR049238">
    <property type="entry name" value="DUF6873"/>
</dbReference>
<organism evidence="2 3">
    <name type="scientific">Fusibacter paucivorans</name>
    <dbReference type="NCBI Taxonomy" id="76009"/>
    <lineage>
        <taxon>Bacteria</taxon>
        <taxon>Bacillati</taxon>
        <taxon>Bacillota</taxon>
        <taxon>Clostridia</taxon>
        <taxon>Eubacteriales</taxon>
        <taxon>Eubacteriales Family XII. Incertae Sedis</taxon>
        <taxon>Fusibacter</taxon>
    </lineage>
</organism>
<evidence type="ECO:0000259" key="1">
    <source>
        <dbReference type="Pfam" id="PF21778"/>
    </source>
</evidence>
<proteinExistence type="predicted"/>
<protein>
    <recommendedName>
        <fullName evidence="1">DUF6873 domain-containing protein</fullName>
    </recommendedName>
</protein>
<sequence>MGLWIAQGEVVDQLKRLFGDTHVYLKMPMTFEGHMHLGSHPDMHLCRIGETLFCSPMLWTQIADVAEGIYAGNMKIGAKNPCSPYPADIGYHIVEVDGKVYCKNPDEAVAAHIVDQHLQHVAVKQGYVQCSTIVLGQSAVITEDENLKRVMTAQGLDVLLIRKGYVGLSGYDYGFIGGCAGAFNRQLLFNGCIEKHPDFSAIHCFLKTYGYTWYSLNPTPLEDCGGIVYLPDPIRGQYK</sequence>
<dbReference type="Pfam" id="PF21778">
    <property type="entry name" value="DUF6873"/>
    <property type="match status" value="1"/>
</dbReference>
<dbReference type="EMBL" id="JAHBCL010000004">
    <property type="protein sequence ID" value="MBS7525666.1"/>
    <property type="molecule type" value="Genomic_DNA"/>
</dbReference>
<accession>A0ABS5PMS9</accession>
<dbReference type="RefSeq" id="WP_213235454.1">
    <property type="nucleotide sequence ID" value="NZ_JAHBCL010000004.1"/>
</dbReference>
<evidence type="ECO:0000313" key="3">
    <source>
        <dbReference type="Proteomes" id="UP000746471"/>
    </source>
</evidence>
<dbReference type="Proteomes" id="UP000746471">
    <property type="component" value="Unassembled WGS sequence"/>
</dbReference>
<reference evidence="2 3" key="1">
    <citation type="submission" date="2021-05" db="EMBL/GenBank/DDBJ databases">
        <title>Fusibacter ferrireducens sp. nov., an anaerobic, sulfur- and Fe-reducing bacterium isolated from the mangrove sediment.</title>
        <authorList>
            <person name="Qiu D."/>
        </authorList>
    </citation>
    <scope>NUCLEOTIDE SEQUENCE [LARGE SCALE GENOMIC DNA]</scope>
    <source>
        <strain evidence="2 3">DSM 12116</strain>
    </source>
</reference>
<evidence type="ECO:0000313" key="2">
    <source>
        <dbReference type="EMBL" id="MBS7525666.1"/>
    </source>
</evidence>
<comment type="caution">
    <text evidence="2">The sequence shown here is derived from an EMBL/GenBank/DDBJ whole genome shotgun (WGS) entry which is preliminary data.</text>
</comment>